<gene>
    <name evidence="2" type="ORF">J4Q44_G00023840</name>
</gene>
<dbReference type="AlphaFoldDB" id="A0AAN8MBE4"/>
<sequence length="160" mass="16716">MGNRVVKERQTRGKGGSGEGGEELRPPGKGKRREARGNRAENYALGQENIGGKGAKTDVGKGGGRVGAAWSRYREGEVAGGSTEQVIKSVISVTNVKGTNRKGNVRENGKVEGIGNGGEEPKVRDGGPGRGRGVTANRDGLGQGDVEPVELKIEKRGRVN</sequence>
<evidence type="ECO:0000313" key="2">
    <source>
        <dbReference type="EMBL" id="KAK6326739.1"/>
    </source>
</evidence>
<name>A0AAN8MBE4_9TELE</name>
<feature type="region of interest" description="Disordered" evidence="1">
    <location>
        <begin position="99"/>
        <end position="160"/>
    </location>
</feature>
<comment type="caution">
    <text evidence="2">The sequence shown here is derived from an EMBL/GenBank/DDBJ whole genome shotgun (WGS) entry which is preliminary data.</text>
</comment>
<feature type="compositionally biased region" description="Gly residues" evidence="1">
    <location>
        <begin position="49"/>
        <end position="66"/>
    </location>
</feature>
<dbReference type="Proteomes" id="UP001356427">
    <property type="component" value="Unassembled WGS sequence"/>
</dbReference>
<dbReference type="EMBL" id="JAGTTL010000002">
    <property type="protein sequence ID" value="KAK6326739.1"/>
    <property type="molecule type" value="Genomic_DNA"/>
</dbReference>
<feature type="region of interest" description="Disordered" evidence="1">
    <location>
        <begin position="1"/>
        <end position="66"/>
    </location>
</feature>
<accession>A0AAN8MBE4</accession>
<organism evidence="2 3">
    <name type="scientific">Coregonus suidteri</name>
    <dbReference type="NCBI Taxonomy" id="861788"/>
    <lineage>
        <taxon>Eukaryota</taxon>
        <taxon>Metazoa</taxon>
        <taxon>Chordata</taxon>
        <taxon>Craniata</taxon>
        <taxon>Vertebrata</taxon>
        <taxon>Euteleostomi</taxon>
        <taxon>Actinopterygii</taxon>
        <taxon>Neopterygii</taxon>
        <taxon>Teleostei</taxon>
        <taxon>Protacanthopterygii</taxon>
        <taxon>Salmoniformes</taxon>
        <taxon>Salmonidae</taxon>
        <taxon>Coregoninae</taxon>
        <taxon>Coregonus</taxon>
    </lineage>
</organism>
<feature type="compositionally biased region" description="Basic and acidic residues" evidence="1">
    <location>
        <begin position="149"/>
        <end position="160"/>
    </location>
</feature>
<feature type="compositionally biased region" description="Basic and acidic residues" evidence="1">
    <location>
        <begin position="1"/>
        <end position="11"/>
    </location>
</feature>
<proteinExistence type="predicted"/>
<evidence type="ECO:0000256" key="1">
    <source>
        <dbReference type="SAM" id="MobiDB-lite"/>
    </source>
</evidence>
<keyword evidence="3" id="KW-1185">Reference proteome</keyword>
<feature type="non-terminal residue" evidence="2">
    <location>
        <position position="160"/>
    </location>
</feature>
<evidence type="ECO:0000313" key="3">
    <source>
        <dbReference type="Proteomes" id="UP001356427"/>
    </source>
</evidence>
<reference evidence="2 3" key="1">
    <citation type="submission" date="2021-04" db="EMBL/GenBank/DDBJ databases">
        <authorList>
            <person name="De Guttry C."/>
            <person name="Zahm M."/>
            <person name="Klopp C."/>
            <person name="Cabau C."/>
            <person name="Louis A."/>
            <person name="Berthelot C."/>
            <person name="Parey E."/>
            <person name="Roest Crollius H."/>
            <person name="Montfort J."/>
            <person name="Robinson-Rechavi M."/>
            <person name="Bucao C."/>
            <person name="Bouchez O."/>
            <person name="Gislard M."/>
            <person name="Lluch J."/>
            <person name="Milhes M."/>
            <person name="Lampietro C."/>
            <person name="Lopez Roques C."/>
            <person name="Donnadieu C."/>
            <person name="Braasch I."/>
            <person name="Desvignes T."/>
            <person name="Postlethwait J."/>
            <person name="Bobe J."/>
            <person name="Wedekind C."/>
            <person name="Guiguen Y."/>
        </authorList>
    </citation>
    <scope>NUCLEOTIDE SEQUENCE [LARGE SCALE GENOMIC DNA]</scope>
    <source>
        <strain evidence="2">Cs_M1</strain>
        <tissue evidence="2">Blood</tissue>
    </source>
</reference>
<protein>
    <submittedName>
        <fullName evidence="2">Uncharacterized protein</fullName>
    </submittedName>
</protein>